<keyword evidence="3" id="KW-1185">Reference proteome</keyword>
<keyword evidence="1" id="KW-0732">Signal</keyword>
<evidence type="ECO:0000313" key="2">
    <source>
        <dbReference type="EMBL" id="KAL1500652.1"/>
    </source>
</evidence>
<reference evidence="2 3" key="1">
    <citation type="journal article" date="2024" name="Science">
        <title>Giant polyketide synthase enzymes in the biosynthesis of giant marine polyether toxins.</title>
        <authorList>
            <person name="Fallon T.R."/>
            <person name="Shende V.V."/>
            <person name="Wierzbicki I.H."/>
            <person name="Pendleton A.L."/>
            <person name="Watervoot N.F."/>
            <person name="Auber R.P."/>
            <person name="Gonzalez D.J."/>
            <person name="Wisecaver J.H."/>
            <person name="Moore B.S."/>
        </authorList>
    </citation>
    <scope>NUCLEOTIDE SEQUENCE [LARGE SCALE GENOMIC DNA]</scope>
    <source>
        <strain evidence="2 3">12B1</strain>
    </source>
</reference>
<sequence length="259" mass="27302">MAATLLLAAASALLTPHARPHRPPPRPTAVTTDMRLPDALPRVPPSAWSKQAAVMFAASALLGPLCDGRHSAHDVLHYAEHSIAGPPWRLAVPPAGVLETCWWVPLAFGAAGVILGAAHPRLDRAWAGGAREPPGWPAVGLSISGFVGCYELSGALAEAAAARGGPHDWLSLDAPLLLIALAMFLTFERSLGGLFMMALLAVVGPAVEVQLINSFHLYEYTHPDAFGIPSWIAWVYAAGGPPNGALGRQVLHELSIREE</sequence>
<evidence type="ECO:0000313" key="3">
    <source>
        <dbReference type="Proteomes" id="UP001515480"/>
    </source>
</evidence>
<organism evidence="2 3">
    <name type="scientific">Prymnesium parvum</name>
    <name type="common">Toxic golden alga</name>
    <dbReference type="NCBI Taxonomy" id="97485"/>
    <lineage>
        <taxon>Eukaryota</taxon>
        <taxon>Haptista</taxon>
        <taxon>Haptophyta</taxon>
        <taxon>Prymnesiophyceae</taxon>
        <taxon>Prymnesiales</taxon>
        <taxon>Prymnesiaceae</taxon>
        <taxon>Prymnesium</taxon>
    </lineage>
</organism>
<gene>
    <name evidence="2" type="ORF">AB1Y20_013300</name>
</gene>
<feature type="chain" id="PRO_5044306159" description="Derlin" evidence="1">
    <location>
        <begin position="21"/>
        <end position="259"/>
    </location>
</feature>
<dbReference type="AlphaFoldDB" id="A0AB34IMY3"/>
<name>A0AB34IMY3_PRYPA</name>
<dbReference type="Proteomes" id="UP001515480">
    <property type="component" value="Unassembled WGS sequence"/>
</dbReference>
<feature type="signal peptide" evidence="1">
    <location>
        <begin position="1"/>
        <end position="20"/>
    </location>
</feature>
<evidence type="ECO:0008006" key="4">
    <source>
        <dbReference type="Google" id="ProtNLM"/>
    </source>
</evidence>
<accession>A0AB34IMY3</accession>
<dbReference type="EMBL" id="JBGBPQ010000023">
    <property type="protein sequence ID" value="KAL1500652.1"/>
    <property type="molecule type" value="Genomic_DNA"/>
</dbReference>
<dbReference type="PANTHER" id="PTHR36774:SF1">
    <property type="entry name" value="INSULIN-INDUCED PROTEIN"/>
    <property type="match status" value="1"/>
</dbReference>
<evidence type="ECO:0000256" key="1">
    <source>
        <dbReference type="SAM" id="SignalP"/>
    </source>
</evidence>
<comment type="caution">
    <text evidence="2">The sequence shown here is derived from an EMBL/GenBank/DDBJ whole genome shotgun (WGS) entry which is preliminary data.</text>
</comment>
<dbReference type="PANTHER" id="PTHR36774">
    <property type="entry name" value="INSULIN-INDUCED PROTEIN"/>
    <property type="match status" value="1"/>
</dbReference>
<protein>
    <recommendedName>
        <fullName evidence="4">Derlin</fullName>
    </recommendedName>
</protein>
<proteinExistence type="predicted"/>